<dbReference type="SUPFAM" id="SSF51735">
    <property type="entry name" value="NAD(P)-binding Rossmann-fold domains"/>
    <property type="match status" value="1"/>
</dbReference>
<keyword evidence="2" id="KW-0560">Oxidoreductase</keyword>
<keyword evidence="3" id="KW-0443">Lipid metabolism</keyword>
<name>A0AA46AJW5_9CLOT</name>
<dbReference type="PANTHER" id="PTHR42879:SF2">
    <property type="entry name" value="3-OXOACYL-[ACYL-CARRIER-PROTEIN] REDUCTASE FABG"/>
    <property type="match status" value="1"/>
</dbReference>
<dbReference type="Gene3D" id="3.40.50.720">
    <property type="entry name" value="NAD(P)-binding Rossmann-like Domain"/>
    <property type="match status" value="1"/>
</dbReference>
<dbReference type="Pfam" id="PF13561">
    <property type="entry name" value="adh_short_C2"/>
    <property type="match status" value="1"/>
</dbReference>
<dbReference type="PRINTS" id="PR00080">
    <property type="entry name" value="SDRFAMILY"/>
</dbReference>
<dbReference type="NCBIfam" id="NF005559">
    <property type="entry name" value="PRK07231.1"/>
    <property type="match status" value="1"/>
</dbReference>
<evidence type="ECO:0000256" key="3">
    <source>
        <dbReference type="ARBA" id="ARBA00023221"/>
    </source>
</evidence>
<evidence type="ECO:0000256" key="1">
    <source>
        <dbReference type="ARBA" id="ARBA00006484"/>
    </source>
</evidence>
<dbReference type="InterPro" id="IPR002347">
    <property type="entry name" value="SDR_fam"/>
</dbReference>
<reference evidence="4" key="1">
    <citation type="submission" date="2017-05" db="EMBL/GenBank/DDBJ databases">
        <authorList>
            <person name="Varghese N."/>
            <person name="Submissions S."/>
        </authorList>
    </citation>
    <scope>NUCLEOTIDE SEQUENCE</scope>
    <source>
        <strain evidence="4">Su22</strain>
    </source>
</reference>
<comment type="caution">
    <text evidence="4">The sequence shown here is derived from an EMBL/GenBank/DDBJ whole genome shotgun (WGS) entry which is preliminary data.</text>
</comment>
<dbReference type="GO" id="GO:0008206">
    <property type="term" value="P:bile acid metabolic process"/>
    <property type="evidence" value="ECO:0007669"/>
    <property type="project" value="UniProtKB-ARBA"/>
</dbReference>
<sequence>MVPINLNGKSVLVTGAASGLGKAIAMRLAEAGCAVCVADINIAAAEVVANEISQMGNASMAFQVNTSNQNEVVNMVNESIKKFEKLDLLVNNAGIGTMKPITDMQQEDIDNMIDINLKGVIYGCKAALAHMIPQNEGNIINISSVAAKMGAPYASVYASSKAGVIALTNSLAREVAENNININAICPGIIRTNMWEKQLELMTNNGDAQSKNEAFRSFSSSQIPLRRPQEPEDIANMVVYLASDLARNITGQTINVDGGSAIF</sequence>
<comment type="similarity">
    <text evidence="1">Belongs to the short-chain dehydrogenases/reductases (SDR) family.</text>
</comment>
<evidence type="ECO:0000256" key="2">
    <source>
        <dbReference type="ARBA" id="ARBA00023002"/>
    </source>
</evidence>
<dbReference type="InterPro" id="IPR020904">
    <property type="entry name" value="Sc_DH/Rdtase_CS"/>
</dbReference>
<accession>A0AA46AJW5</accession>
<dbReference type="InterPro" id="IPR036291">
    <property type="entry name" value="NAD(P)-bd_dom_sf"/>
</dbReference>
<organism evidence="4 5">
    <name type="scientific">Anoxynatronum buryatiense</name>
    <dbReference type="NCBI Taxonomy" id="489973"/>
    <lineage>
        <taxon>Bacteria</taxon>
        <taxon>Bacillati</taxon>
        <taxon>Bacillota</taxon>
        <taxon>Clostridia</taxon>
        <taxon>Eubacteriales</taxon>
        <taxon>Clostridiaceae</taxon>
        <taxon>Anoxynatronum</taxon>
    </lineage>
</organism>
<dbReference type="GO" id="GO:0016491">
    <property type="term" value="F:oxidoreductase activity"/>
    <property type="evidence" value="ECO:0007669"/>
    <property type="project" value="UniProtKB-KW"/>
</dbReference>
<keyword evidence="3" id="KW-0753">Steroid metabolism</keyword>
<dbReference type="InterPro" id="IPR050259">
    <property type="entry name" value="SDR"/>
</dbReference>
<proteinExistence type="inferred from homology"/>
<dbReference type="FunFam" id="3.40.50.720:FF:000084">
    <property type="entry name" value="Short-chain dehydrogenase reductase"/>
    <property type="match status" value="1"/>
</dbReference>
<dbReference type="CDD" id="cd05233">
    <property type="entry name" value="SDR_c"/>
    <property type="match status" value="1"/>
</dbReference>
<evidence type="ECO:0000313" key="5">
    <source>
        <dbReference type="Proteomes" id="UP001158066"/>
    </source>
</evidence>
<dbReference type="RefSeq" id="WP_283409990.1">
    <property type="nucleotide sequence ID" value="NZ_FXUF01000011.1"/>
</dbReference>
<protein>
    <submittedName>
        <fullName evidence="4">Meso-butanediol dehydrogenase / (S,S)-butanediol dehydrogenase / diacetyl reductase</fullName>
    </submittedName>
</protein>
<dbReference type="Proteomes" id="UP001158066">
    <property type="component" value="Unassembled WGS sequence"/>
</dbReference>
<dbReference type="AlphaFoldDB" id="A0AA46AJW5"/>
<dbReference type="EMBL" id="FXUF01000011">
    <property type="protein sequence ID" value="SMP63945.1"/>
    <property type="molecule type" value="Genomic_DNA"/>
</dbReference>
<dbReference type="PROSITE" id="PS00061">
    <property type="entry name" value="ADH_SHORT"/>
    <property type="match status" value="1"/>
</dbReference>
<dbReference type="PANTHER" id="PTHR42879">
    <property type="entry name" value="3-OXOACYL-(ACYL-CARRIER-PROTEIN) REDUCTASE"/>
    <property type="match status" value="1"/>
</dbReference>
<keyword evidence="5" id="KW-1185">Reference proteome</keyword>
<gene>
    <name evidence="4" type="ORF">SAMN06296020_11173</name>
</gene>
<dbReference type="PRINTS" id="PR00081">
    <property type="entry name" value="GDHRDH"/>
</dbReference>
<evidence type="ECO:0000313" key="4">
    <source>
        <dbReference type="EMBL" id="SMP63945.1"/>
    </source>
</evidence>